<evidence type="ECO:0000256" key="2">
    <source>
        <dbReference type="SAM" id="Phobius"/>
    </source>
</evidence>
<name>L9X6Y9_9EURY</name>
<evidence type="ECO:0000313" key="3">
    <source>
        <dbReference type="EMBL" id="ELY57475.1"/>
    </source>
</evidence>
<feature type="compositionally biased region" description="Polar residues" evidence="1">
    <location>
        <begin position="561"/>
        <end position="576"/>
    </location>
</feature>
<feature type="compositionally biased region" description="Polar residues" evidence="1">
    <location>
        <begin position="268"/>
        <end position="277"/>
    </location>
</feature>
<dbReference type="eggNOG" id="arCOG02916">
    <property type="taxonomic scope" value="Archaea"/>
</dbReference>
<dbReference type="EMBL" id="AOHZ01000041">
    <property type="protein sequence ID" value="ELY57475.1"/>
    <property type="molecule type" value="Genomic_DNA"/>
</dbReference>
<sequence length="675" mass="71539">MVRRRDERAVTVQIGAVLLLAVVFSALALYQLNAVPAENERVEFAHSQEIQDELQELRNAAQTAGLSGHSQSASVSLGTQYPSRTIAMNPSAPTGQLETIEPSSNVTIEPPDGETHEFETRLLAYEPDYAEYDPTPRTVLEHSLTYTQFPDAEFSNGPQQLIGSERISLVLLDGTLSESGSGAASVTFEPLDEPRTTELNEGTTLTIPSDRPAIWTTELDGIDGVTVTETGADSVTIELDAEYDLEVARVGVGQDASSDDDFDIGSERSVSTESPESSGLPLEWHDATVGGADADRNVSGSEASISATPGETVTLTAGVDGYESLSGARADFSTADPDGIVDSSLDFDDEFEDGSASVAFSIADDARVGNEAEILVSSGGGLAVMTVEVEVRDVGLDVGDVTSVGDERSGLEFDLVNDGDEAVAVTGVAVDETDAPATRVNNVFGSQIAVSTDGSAEGTVDHGYPGIELPSGVQELDDAVVLETDADGSVRIEHFRESDWFSRVDMRGASVTVTVAYETDAGTAETQQFDLTVDGLSDSDSDDDDQSDETSDSSGERPSFAPSSTTAESDRGGNQVTNVTIDYAVETSDDREYEVVHSVTNQDGDESNRTVPTAQGPQHVTAEDGHALPNEQMNLDENYLVVEIALTTPESDLLEYCTGQIDGREESIDLQCDSD</sequence>
<reference evidence="3 4" key="1">
    <citation type="journal article" date="2014" name="PLoS Genet.">
        <title>Phylogenetically driven sequencing of extremely halophilic archaea reveals strategies for static and dynamic osmo-response.</title>
        <authorList>
            <person name="Becker E.A."/>
            <person name="Seitzer P.M."/>
            <person name="Tritt A."/>
            <person name="Larsen D."/>
            <person name="Krusor M."/>
            <person name="Yao A.I."/>
            <person name="Wu D."/>
            <person name="Madern D."/>
            <person name="Eisen J.A."/>
            <person name="Darling A.E."/>
            <person name="Facciotti M.T."/>
        </authorList>
    </citation>
    <scope>NUCLEOTIDE SEQUENCE [LARGE SCALE GENOMIC DNA]</scope>
    <source>
        <strain evidence="3 4">JCM 12255</strain>
    </source>
</reference>
<organism evidence="3 4">
    <name type="scientific">Natronolimnohabitans innermongolicus JCM 12255</name>
    <dbReference type="NCBI Taxonomy" id="1227499"/>
    <lineage>
        <taxon>Archaea</taxon>
        <taxon>Methanobacteriati</taxon>
        <taxon>Methanobacteriota</taxon>
        <taxon>Stenosarchaea group</taxon>
        <taxon>Halobacteria</taxon>
        <taxon>Halobacteriales</taxon>
        <taxon>Natrialbaceae</taxon>
        <taxon>Natronolimnohabitans</taxon>
    </lineage>
</organism>
<keyword evidence="4" id="KW-1185">Reference proteome</keyword>
<dbReference type="AlphaFoldDB" id="L9X6Y9"/>
<feature type="compositionally biased region" description="Acidic residues" evidence="1">
    <location>
        <begin position="537"/>
        <end position="551"/>
    </location>
</feature>
<protein>
    <submittedName>
        <fullName evidence="3">Uncharacterized protein</fullName>
    </submittedName>
</protein>
<dbReference type="OrthoDB" id="121941at2157"/>
<dbReference type="PATRIC" id="fig|1227499.3.peg.1679"/>
<gene>
    <name evidence="3" type="ORF">C493_08316</name>
</gene>
<dbReference type="Proteomes" id="UP000011602">
    <property type="component" value="Unassembled WGS sequence"/>
</dbReference>
<evidence type="ECO:0000256" key="1">
    <source>
        <dbReference type="SAM" id="MobiDB-lite"/>
    </source>
</evidence>
<proteinExistence type="predicted"/>
<comment type="caution">
    <text evidence="3">The sequence shown here is derived from an EMBL/GenBank/DDBJ whole genome shotgun (WGS) entry which is preliminary data.</text>
</comment>
<evidence type="ECO:0000313" key="4">
    <source>
        <dbReference type="Proteomes" id="UP000011602"/>
    </source>
</evidence>
<accession>L9X6Y9</accession>
<feature type="region of interest" description="Disordered" evidence="1">
    <location>
        <begin position="252"/>
        <end position="306"/>
    </location>
</feature>
<dbReference type="STRING" id="1227499.C493_08316"/>
<keyword evidence="2" id="KW-0812">Transmembrane</keyword>
<feature type="region of interest" description="Disordered" evidence="1">
    <location>
        <begin position="526"/>
        <end position="576"/>
    </location>
</feature>
<dbReference type="RefSeq" id="WP_007258962.1">
    <property type="nucleotide sequence ID" value="NZ_AOHZ01000041.1"/>
</dbReference>
<keyword evidence="2" id="KW-1133">Transmembrane helix</keyword>
<keyword evidence="2" id="KW-0472">Membrane</keyword>
<feature type="transmembrane region" description="Helical" evidence="2">
    <location>
        <begin position="12"/>
        <end position="32"/>
    </location>
</feature>